<sequence length="98" mass="10965">MGARNGGFFLESWVESEAVGPDKERDGLNLKPLKRHIFLIPIMMMMIRSLSPLEDSPSFIMAWVTCSMISLLPILDFLQVMRSGQIADGFTTIFAGEL</sequence>
<evidence type="ECO:0000313" key="1">
    <source>
        <dbReference type="EMBL" id="KAK7827304.1"/>
    </source>
</evidence>
<accession>A0AAW0JKJ8</accession>
<proteinExistence type="predicted"/>
<name>A0AAW0JKJ8_QUESU</name>
<comment type="caution">
    <text evidence="1">The sequence shown here is derived from an EMBL/GenBank/DDBJ whole genome shotgun (WGS) entry which is preliminary data.</text>
</comment>
<reference evidence="1 2" key="1">
    <citation type="journal article" date="2018" name="Sci. Data">
        <title>The draft genome sequence of cork oak.</title>
        <authorList>
            <person name="Ramos A.M."/>
            <person name="Usie A."/>
            <person name="Barbosa P."/>
            <person name="Barros P.M."/>
            <person name="Capote T."/>
            <person name="Chaves I."/>
            <person name="Simoes F."/>
            <person name="Abreu I."/>
            <person name="Carrasquinho I."/>
            <person name="Faro C."/>
            <person name="Guimaraes J.B."/>
            <person name="Mendonca D."/>
            <person name="Nobrega F."/>
            <person name="Rodrigues L."/>
            <person name="Saibo N.J.M."/>
            <person name="Varela M.C."/>
            <person name="Egas C."/>
            <person name="Matos J."/>
            <person name="Miguel C.M."/>
            <person name="Oliveira M.M."/>
            <person name="Ricardo C.P."/>
            <person name="Goncalves S."/>
        </authorList>
    </citation>
    <scope>NUCLEOTIDE SEQUENCE [LARGE SCALE GENOMIC DNA]</scope>
    <source>
        <strain evidence="2">cv. HL8</strain>
    </source>
</reference>
<dbReference type="Proteomes" id="UP000237347">
    <property type="component" value="Unassembled WGS sequence"/>
</dbReference>
<dbReference type="EMBL" id="PKMF04000524">
    <property type="protein sequence ID" value="KAK7827304.1"/>
    <property type="molecule type" value="Genomic_DNA"/>
</dbReference>
<dbReference type="AlphaFoldDB" id="A0AAW0JKJ8"/>
<gene>
    <name evidence="1" type="ORF">CFP56_031220</name>
</gene>
<keyword evidence="2" id="KW-1185">Reference proteome</keyword>
<protein>
    <submittedName>
        <fullName evidence="1">Uncharacterized protein</fullName>
    </submittedName>
</protein>
<feature type="non-terminal residue" evidence="1">
    <location>
        <position position="98"/>
    </location>
</feature>
<evidence type="ECO:0000313" key="2">
    <source>
        <dbReference type="Proteomes" id="UP000237347"/>
    </source>
</evidence>
<organism evidence="1 2">
    <name type="scientific">Quercus suber</name>
    <name type="common">Cork oak</name>
    <dbReference type="NCBI Taxonomy" id="58331"/>
    <lineage>
        <taxon>Eukaryota</taxon>
        <taxon>Viridiplantae</taxon>
        <taxon>Streptophyta</taxon>
        <taxon>Embryophyta</taxon>
        <taxon>Tracheophyta</taxon>
        <taxon>Spermatophyta</taxon>
        <taxon>Magnoliopsida</taxon>
        <taxon>eudicotyledons</taxon>
        <taxon>Gunneridae</taxon>
        <taxon>Pentapetalae</taxon>
        <taxon>rosids</taxon>
        <taxon>fabids</taxon>
        <taxon>Fagales</taxon>
        <taxon>Fagaceae</taxon>
        <taxon>Quercus</taxon>
    </lineage>
</organism>